<dbReference type="InterPro" id="IPR008969">
    <property type="entry name" value="CarboxyPept-like_regulatory"/>
</dbReference>
<keyword evidence="4 7" id="KW-0812">Transmembrane</keyword>
<keyword evidence="6 7" id="KW-0998">Cell outer membrane</keyword>
<dbReference type="PROSITE" id="PS52016">
    <property type="entry name" value="TONB_DEPENDENT_REC_3"/>
    <property type="match status" value="1"/>
</dbReference>
<dbReference type="Pfam" id="PF07715">
    <property type="entry name" value="Plug"/>
    <property type="match status" value="1"/>
</dbReference>
<evidence type="ECO:0000256" key="8">
    <source>
        <dbReference type="SAM" id="Phobius"/>
    </source>
</evidence>
<dbReference type="EMBL" id="JAYLLN010000016">
    <property type="protein sequence ID" value="MEI5984863.1"/>
    <property type="molecule type" value="Genomic_DNA"/>
</dbReference>
<accession>A0ABU8I5S7</accession>
<dbReference type="Gene3D" id="2.170.130.10">
    <property type="entry name" value="TonB-dependent receptor, plug domain"/>
    <property type="match status" value="1"/>
</dbReference>
<dbReference type="InterPro" id="IPR023996">
    <property type="entry name" value="TonB-dep_OMP_SusC/RagA"/>
</dbReference>
<dbReference type="Proteomes" id="UP001363035">
    <property type="component" value="Unassembled WGS sequence"/>
</dbReference>
<dbReference type="NCBIfam" id="TIGR04057">
    <property type="entry name" value="SusC_RagA_signa"/>
    <property type="match status" value="1"/>
</dbReference>
<dbReference type="Gene3D" id="2.60.40.1120">
    <property type="entry name" value="Carboxypeptidase-like, regulatory domain"/>
    <property type="match status" value="1"/>
</dbReference>
<evidence type="ECO:0000259" key="9">
    <source>
        <dbReference type="Pfam" id="PF07715"/>
    </source>
</evidence>
<keyword evidence="3 7" id="KW-1134">Transmembrane beta strand</keyword>
<keyword evidence="11" id="KW-1185">Reference proteome</keyword>
<evidence type="ECO:0000256" key="6">
    <source>
        <dbReference type="ARBA" id="ARBA00023237"/>
    </source>
</evidence>
<dbReference type="Pfam" id="PF13715">
    <property type="entry name" value="CarbopepD_reg_2"/>
    <property type="match status" value="1"/>
</dbReference>
<protein>
    <submittedName>
        <fullName evidence="10">TonB-dependent receptor</fullName>
    </submittedName>
</protein>
<dbReference type="SUPFAM" id="SSF56935">
    <property type="entry name" value="Porins"/>
    <property type="match status" value="1"/>
</dbReference>
<organism evidence="10 11">
    <name type="scientific">Sphingobacterium tenebrionis</name>
    <dbReference type="NCBI Taxonomy" id="3111775"/>
    <lineage>
        <taxon>Bacteria</taxon>
        <taxon>Pseudomonadati</taxon>
        <taxon>Bacteroidota</taxon>
        <taxon>Sphingobacteriia</taxon>
        <taxon>Sphingobacteriales</taxon>
        <taxon>Sphingobacteriaceae</taxon>
        <taxon>Sphingobacterium</taxon>
    </lineage>
</organism>
<dbReference type="SUPFAM" id="SSF49464">
    <property type="entry name" value="Carboxypeptidase regulatory domain-like"/>
    <property type="match status" value="1"/>
</dbReference>
<name>A0ABU8I5S7_9SPHI</name>
<dbReference type="RefSeq" id="WP_336557587.1">
    <property type="nucleotide sequence ID" value="NZ_JAYLLN010000016.1"/>
</dbReference>
<reference evidence="10 11" key="1">
    <citation type="submission" date="2024-01" db="EMBL/GenBank/DDBJ databases">
        <title>Sphingobacterium tenebrionis sp. nov., a novel endophyte isolated from tenebrio molitor intestines.</title>
        <authorList>
            <person name="Zhang C."/>
        </authorList>
    </citation>
    <scope>NUCLEOTIDE SEQUENCE [LARGE SCALE GENOMIC DNA]</scope>
    <source>
        <strain evidence="10 11">PU5-4</strain>
    </source>
</reference>
<keyword evidence="5 7" id="KW-0472">Membrane</keyword>
<dbReference type="InterPro" id="IPR023997">
    <property type="entry name" value="TonB-dep_OMP_SusC/RagA_CS"/>
</dbReference>
<gene>
    <name evidence="10" type="ORF">VJ786_08110</name>
</gene>
<evidence type="ECO:0000313" key="11">
    <source>
        <dbReference type="Proteomes" id="UP001363035"/>
    </source>
</evidence>
<dbReference type="InterPro" id="IPR012910">
    <property type="entry name" value="Plug_dom"/>
</dbReference>
<keyword evidence="8" id="KW-1133">Transmembrane helix</keyword>
<keyword evidence="2 7" id="KW-0813">Transport</keyword>
<sequence length="987" mass="110107">MELNYLTIYIINNQNQIMKNIFTMMLFIVLCGSLSYAQGNKTITGTIKDNQNRPVVNASVLVKGTNLGTASDAGGNFEIQVPATASVLIFSAVGYDDQEVNIGDKKNMNVILAEKNLGIDEVVVVGYSTVDKKHLASSVAQMDMSQTKTRPIMKMEQAFSGTIPGVTMLQGNSLPGSSPGSIAIRGVSTLQNASPLVIVDGMEQSLSDIDPNQIKSLTVLKDAASTSMYGSRGANGVIIIETERGTTGQFKVDLNAWGSIDNPIDLPTFVNAADYMRLNNEARSLQGQTTLYTAEDIQKAESGETKSVNWLDEVMQSRAYAHNQSANISGGGGVGTFNLMLGHIQENGLNNIEGTQKFSARFNTNVNIADKFVLLADFYAHRLQVDRLMANDDGHGLYQIAWRMNPTQQVFFEGTDLPNHYMLHNNLNPVASINHGGIKNYMHDRSTINLRPKYYINPNLNIEGNISYMINKSANKSVRETFKFYDATGKPATIWANSVTADQGVSQSQITARALVNYTKDLRGNKDKLYLTAGSEMMNFTYTDYREINKASFFGKLNYSFDERYLLELTARSDGSSKFAPGQKWGFFPSAALAWNLHNESFMSSLRDSKTLTNFKIRASYGLIGNENVDPYLWQEVVNTWGWTMRVPNPLFSWEKQKQWNVGADLTLLDNRLNITADVYDKFSYDLIYSDFPVPPLTGSNTLTSAVNIGEVRNKGYEISANWSDNIGDLKYTIGGMFFDNSNKVEKAGYNKTDTLIFKNTNDKIWYNGIAIDNYYGYETDGYFQNEAEIDATTAKLPNTIPGDIRYRDQNGDGIINDDDRVELGDPFPHLNYSVNLNLKYKGWDFAALGQGVGRRTSRIGGQEGYPIYVDNASNALGAPRQEYADNRWTPENPNSRFPRVWTGASTNTFLSDVWLSDASYFRIKMLQLGYTFPKWGKAFQNVRVYVNAQDAFTFTKYEGLEPERNGGNGNYPRMATYSFGIRATIF</sequence>
<feature type="transmembrane region" description="Helical" evidence="8">
    <location>
        <begin position="21"/>
        <end position="39"/>
    </location>
</feature>
<evidence type="ECO:0000256" key="5">
    <source>
        <dbReference type="ARBA" id="ARBA00023136"/>
    </source>
</evidence>
<comment type="caution">
    <text evidence="10">The sequence shown here is derived from an EMBL/GenBank/DDBJ whole genome shotgun (WGS) entry which is preliminary data.</text>
</comment>
<comment type="similarity">
    <text evidence="7">Belongs to the TonB-dependent receptor family.</text>
</comment>
<feature type="domain" description="TonB-dependent receptor plug" evidence="9">
    <location>
        <begin position="132"/>
        <end position="237"/>
    </location>
</feature>
<evidence type="ECO:0000256" key="1">
    <source>
        <dbReference type="ARBA" id="ARBA00004571"/>
    </source>
</evidence>
<comment type="subcellular location">
    <subcellularLocation>
        <location evidence="1 7">Cell outer membrane</location>
        <topology evidence="1 7">Multi-pass membrane protein</topology>
    </subcellularLocation>
</comment>
<dbReference type="InterPro" id="IPR037066">
    <property type="entry name" value="Plug_dom_sf"/>
</dbReference>
<dbReference type="Gene3D" id="2.40.170.20">
    <property type="entry name" value="TonB-dependent receptor, beta-barrel domain"/>
    <property type="match status" value="1"/>
</dbReference>
<dbReference type="InterPro" id="IPR036942">
    <property type="entry name" value="Beta-barrel_TonB_sf"/>
</dbReference>
<evidence type="ECO:0000256" key="2">
    <source>
        <dbReference type="ARBA" id="ARBA00022448"/>
    </source>
</evidence>
<proteinExistence type="inferred from homology"/>
<evidence type="ECO:0000256" key="7">
    <source>
        <dbReference type="PROSITE-ProRule" id="PRU01360"/>
    </source>
</evidence>
<dbReference type="InterPro" id="IPR039426">
    <property type="entry name" value="TonB-dep_rcpt-like"/>
</dbReference>
<evidence type="ECO:0000256" key="3">
    <source>
        <dbReference type="ARBA" id="ARBA00022452"/>
    </source>
</evidence>
<keyword evidence="10" id="KW-0675">Receptor</keyword>
<dbReference type="NCBIfam" id="TIGR04056">
    <property type="entry name" value="OMP_RagA_SusC"/>
    <property type="match status" value="1"/>
</dbReference>
<evidence type="ECO:0000256" key="4">
    <source>
        <dbReference type="ARBA" id="ARBA00022692"/>
    </source>
</evidence>
<evidence type="ECO:0000313" key="10">
    <source>
        <dbReference type="EMBL" id="MEI5984863.1"/>
    </source>
</evidence>